<gene>
    <name evidence="1" type="ORF">RRG08_061269</name>
</gene>
<organism evidence="1 2">
    <name type="scientific">Elysia crispata</name>
    <name type="common">lettuce slug</name>
    <dbReference type="NCBI Taxonomy" id="231223"/>
    <lineage>
        <taxon>Eukaryota</taxon>
        <taxon>Metazoa</taxon>
        <taxon>Spiralia</taxon>
        <taxon>Lophotrochozoa</taxon>
        <taxon>Mollusca</taxon>
        <taxon>Gastropoda</taxon>
        <taxon>Heterobranchia</taxon>
        <taxon>Euthyneura</taxon>
        <taxon>Panpulmonata</taxon>
        <taxon>Sacoglossa</taxon>
        <taxon>Placobranchoidea</taxon>
        <taxon>Plakobranchidae</taxon>
        <taxon>Elysia</taxon>
    </lineage>
</organism>
<comment type="caution">
    <text evidence="1">The sequence shown here is derived from an EMBL/GenBank/DDBJ whole genome shotgun (WGS) entry which is preliminary data.</text>
</comment>
<dbReference type="AlphaFoldDB" id="A0AAE1DGC1"/>
<proteinExistence type="predicted"/>
<evidence type="ECO:0000313" key="1">
    <source>
        <dbReference type="EMBL" id="KAK3768810.1"/>
    </source>
</evidence>
<dbReference type="Proteomes" id="UP001283361">
    <property type="component" value="Unassembled WGS sequence"/>
</dbReference>
<protein>
    <submittedName>
        <fullName evidence="1">Uncharacterized protein</fullName>
    </submittedName>
</protein>
<evidence type="ECO:0000313" key="2">
    <source>
        <dbReference type="Proteomes" id="UP001283361"/>
    </source>
</evidence>
<sequence length="154" mass="17395">MRNLKFKILTRKKQPSLDGDGHRGKGMYEYHEVSEWGRSEENKESEGERVGKGRCAQRIEVRTAAPQASPGLRSETPLLNDYRKPVIFLTHTHQASVSDHFPGGRQGRVGVAWAQITERRRRSAPGLVYCLLPFGSKQRGALTFMAFRSLLDTV</sequence>
<accession>A0AAE1DGC1</accession>
<dbReference type="EMBL" id="JAWDGP010004017">
    <property type="protein sequence ID" value="KAK3768810.1"/>
    <property type="molecule type" value="Genomic_DNA"/>
</dbReference>
<keyword evidence="2" id="KW-1185">Reference proteome</keyword>
<name>A0AAE1DGC1_9GAST</name>
<reference evidence="1" key="1">
    <citation type="journal article" date="2023" name="G3 (Bethesda)">
        <title>A reference genome for the long-term kleptoplast-retaining sea slug Elysia crispata morphotype clarki.</title>
        <authorList>
            <person name="Eastman K.E."/>
            <person name="Pendleton A.L."/>
            <person name="Shaikh M.A."/>
            <person name="Suttiyut T."/>
            <person name="Ogas R."/>
            <person name="Tomko P."/>
            <person name="Gavelis G."/>
            <person name="Widhalm J.R."/>
            <person name="Wisecaver J.H."/>
        </authorList>
    </citation>
    <scope>NUCLEOTIDE SEQUENCE</scope>
    <source>
        <strain evidence="1">ECLA1</strain>
    </source>
</reference>